<name>A0A1G1V2V7_9BACT</name>
<evidence type="ECO:0000313" key="7">
    <source>
        <dbReference type="Proteomes" id="UP000177967"/>
    </source>
</evidence>
<evidence type="ECO:0000256" key="2">
    <source>
        <dbReference type="ARBA" id="ARBA00022980"/>
    </source>
</evidence>
<keyword evidence="3" id="KW-0687">Ribonucleoprotein</keyword>
<dbReference type="Proteomes" id="UP000177967">
    <property type="component" value="Unassembled WGS sequence"/>
</dbReference>
<organism evidence="6 7">
    <name type="scientific">Candidatus Blackburnbacteria bacterium RIFCSPHIGHO2_01_FULL_43_15b</name>
    <dbReference type="NCBI Taxonomy" id="1797513"/>
    <lineage>
        <taxon>Bacteria</taxon>
        <taxon>Candidatus Blackburniibacteriota</taxon>
    </lineage>
</organism>
<evidence type="ECO:0000313" key="6">
    <source>
        <dbReference type="EMBL" id="OGY09665.1"/>
    </source>
</evidence>
<dbReference type="AlphaFoldDB" id="A0A1G1V2V7"/>
<comment type="similarity">
    <text evidence="1">Belongs to the bacterial ribosomal protein bL27 family.</text>
</comment>
<dbReference type="InterPro" id="IPR018261">
    <property type="entry name" value="Ribosomal_bL27_CS"/>
</dbReference>
<gene>
    <name evidence="6" type="primary">rpmA</name>
    <name evidence="6" type="ORF">A2782_03005</name>
</gene>
<protein>
    <recommendedName>
        <fullName evidence="4">Large ribosomal subunit protein bL27</fullName>
    </recommendedName>
    <alternativeName>
        <fullName evidence="5">50S ribosomal protein L27</fullName>
    </alternativeName>
</protein>
<reference evidence="6 7" key="1">
    <citation type="journal article" date="2016" name="Nat. Commun.">
        <title>Thousands of microbial genomes shed light on interconnected biogeochemical processes in an aquifer system.</title>
        <authorList>
            <person name="Anantharaman K."/>
            <person name="Brown C.T."/>
            <person name="Hug L.A."/>
            <person name="Sharon I."/>
            <person name="Castelle C.J."/>
            <person name="Probst A.J."/>
            <person name="Thomas B.C."/>
            <person name="Singh A."/>
            <person name="Wilkins M.J."/>
            <person name="Karaoz U."/>
            <person name="Brodie E.L."/>
            <person name="Williams K.H."/>
            <person name="Hubbard S.S."/>
            <person name="Banfield J.F."/>
        </authorList>
    </citation>
    <scope>NUCLEOTIDE SEQUENCE [LARGE SCALE GENOMIC DNA]</scope>
</reference>
<dbReference type="SUPFAM" id="SSF110324">
    <property type="entry name" value="Ribosomal L27 protein-like"/>
    <property type="match status" value="1"/>
</dbReference>
<evidence type="ECO:0000256" key="3">
    <source>
        <dbReference type="ARBA" id="ARBA00023274"/>
    </source>
</evidence>
<dbReference type="PROSITE" id="PS00831">
    <property type="entry name" value="RIBOSOMAL_L27"/>
    <property type="match status" value="1"/>
</dbReference>
<evidence type="ECO:0000256" key="4">
    <source>
        <dbReference type="ARBA" id="ARBA00035175"/>
    </source>
</evidence>
<dbReference type="STRING" id="1797513.A2782_03005"/>
<dbReference type="InterPro" id="IPR001684">
    <property type="entry name" value="Ribosomal_bL27"/>
</dbReference>
<accession>A0A1G1V2V7</accession>
<dbReference type="Pfam" id="PF01016">
    <property type="entry name" value="Ribosomal_L27"/>
    <property type="match status" value="1"/>
</dbReference>
<evidence type="ECO:0000256" key="5">
    <source>
        <dbReference type="ARBA" id="ARBA00035477"/>
    </source>
</evidence>
<dbReference type="GO" id="GO:0022625">
    <property type="term" value="C:cytosolic large ribosomal subunit"/>
    <property type="evidence" value="ECO:0007669"/>
    <property type="project" value="TreeGrafter"/>
</dbReference>
<keyword evidence="2 6" id="KW-0689">Ribosomal protein</keyword>
<dbReference type="EMBL" id="MHBW01000006">
    <property type="protein sequence ID" value="OGY09665.1"/>
    <property type="molecule type" value="Genomic_DNA"/>
</dbReference>
<dbReference type="GO" id="GO:0003735">
    <property type="term" value="F:structural constituent of ribosome"/>
    <property type="evidence" value="ECO:0007669"/>
    <property type="project" value="InterPro"/>
</dbReference>
<dbReference type="PANTHER" id="PTHR15893:SF0">
    <property type="entry name" value="LARGE RIBOSOMAL SUBUNIT PROTEIN BL27M"/>
    <property type="match status" value="1"/>
</dbReference>
<proteinExistence type="inferred from homology"/>
<dbReference type="GO" id="GO:0006412">
    <property type="term" value="P:translation"/>
    <property type="evidence" value="ECO:0007669"/>
    <property type="project" value="InterPro"/>
</dbReference>
<dbReference type="Gene3D" id="2.40.50.100">
    <property type="match status" value="1"/>
</dbReference>
<dbReference type="PANTHER" id="PTHR15893">
    <property type="entry name" value="RIBOSOMAL PROTEIN L27"/>
    <property type="match status" value="1"/>
</dbReference>
<sequence>MSKKKAGGKIRQQANVAGKRLGLKVSGGEKVQAGNILIRQRGTAYHAGQNVRVGRDHTLYATSKGSVSFKERSGKSVMDVV</sequence>
<comment type="caution">
    <text evidence="6">The sequence shown here is derived from an EMBL/GenBank/DDBJ whole genome shotgun (WGS) entry which is preliminary data.</text>
</comment>
<dbReference type="PRINTS" id="PR00063">
    <property type="entry name" value="RIBOSOMALL27"/>
</dbReference>
<evidence type="ECO:0000256" key="1">
    <source>
        <dbReference type="ARBA" id="ARBA00010797"/>
    </source>
</evidence>